<dbReference type="Proteomes" id="UP000008063">
    <property type="component" value="Unassembled WGS sequence"/>
</dbReference>
<reference evidence="2" key="1">
    <citation type="journal article" date="2011" name="Science">
        <title>The plant cell wall-decomposing machinery underlies the functional diversity of forest fungi.</title>
        <authorList>
            <person name="Eastwood D.C."/>
            <person name="Floudas D."/>
            <person name="Binder M."/>
            <person name="Majcherczyk A."/>
            <person name="Schneider P."/>
            <person name="Aerts A."/>
            <person name="Asiegbu F.O."/>
            <person name="Baker S.E."/>
            <person name="Barry K."/>
            <person name="Bendiksby M."/>
            <person name="Blumentritt M."/>
            <person name="Coutinho P.M."/>
            <person name="Cullen D."/>
            <person name="de Vries R.P."/>
            <person name="Gathman A."/>
            <person name="Goodell B."/>
            <person name="Henrissat B."/>
            <person name="Ihrmark K."/>
            <person name="Kauserud H."/>
            <person name="Kohler A."/>
            <person name="LaButti K."/>
            <person name="Lapidus A."/>
            <person name="Lavin J.L."/>
            <person name="Lee Y.-H."/>
            <person name="Lindquist E."/>
            <person name="Lilly W."/>
            <person name="Lucas S."/>
            <person name="Morin E."/>
            <person name="Murat C."/>
            <person name="Oguiza J.A."/>
            <person name="Park J."/>
            <person name="Pisabarro A.G."/>
            <person name="Riley R."/>
            <person name="Rosling A."/>
            <person name="Salamov A."/>
            <person name="Schmidt O."/>
            <person name="Schmutz J."/>
            <person name="Skrede I."/>
            <person name="Stenlid J."/>
            <person name="Wiebenga A."/>
            <person name="Xie X."/>
            <person name="Kuees U."/>
            <person name="Hibbett D.S."/>
            <person name="Hoffmeister D."/>
            <person name="Hoegberg N."/>
            <person name="Martin F."/>
            <person name="Grigoriev I.V."/>
            <person name="Watkinson S.C."/>
        </authorList>
    </citation>
    <scope>NUCLEOTIDE SEQUENCE [LARGE SCALE GENOMIC DNA]</scope>
    <source>
        <strain evidence="2">strain S7.3</strain>
    </source>
</reference>
<sequence>MSQPSPIFHPKLAEALSPSSGLYGALWPVIIAQSSPAVRMSSLRNVNNYFRSLCKHFVLSDTAIQVYTLRYKNAESSLPAALEFPLEGVEWRGWIARRFQYDILAGTSFSEFCALGGVNPDKGKFWRPSGPLHIHDTLADIDNHSTDSFSLLKWVWVSDSKDILFETLTKPFGDEPCLTLFLFGRADKATAMFNYLLQKKQLKGSLDMLGSTGASPLNM</sequence>
<dbReference type="InParanoid" id="F8PWN3"/>
<dbReference type="AlphaFoldDB" id="F8PWN3"/>
<proteinExistence type="predicted"/>
<dbReference type="OMA" id="WEYWINA"/>
<protein>
    <submittedName>
        <fullName evidence="1">Uncharacterized protein</fullName>
    </submittedName>
</protein>
<name>F8PWN3_SERL3</name>
<organism evidence="2">
    <name type="scientific">Serpula lacrymans var. lacrymans (strain S7.3)</name>
    <name type="common">Dry rot fungus</name>
    <dbReference type="NCBI Taxonomy" id="936435"/>
    <lineage>
        <taxon>Eukaryota</taxon>
        <taxon>Fungi</taxon>
        <taxon>Dikarya</taxon>
        <taxon>Basidiomycota</taxon>
        <taxon>Agaricomycotina</taxon>
        <taxon>Agaricomycetes</taxon>
        <taxon>Agaricomycetidae</taxon>
        <taxon>Boletales</taxon>
        <taxon>Coniophorineae</taxon>
        <taxon>Serpulaceae</taxon>
        <taxon>Serpula</taxon>
    </lineage>
</organism>
<keyword evidence="2" id="KW-1185">Reference proteome</keyword>
<accession>F8PWN3</accession>
<dbReference type="HOGENOM" id="CLU_1262197_0_0_1"/>
<gene>
    <name evidence="1" type="ORF">SERLA73DRAFT_168130</name>
</gene>
<evidence type="ECO:0000313" key="2">
    <source>
        <dbReference type="Proteomes" id="UP000008063"/>
    </source>
</evidence>
<evidence type="ECO:0000313" key="1">
    <source>
        <dbReference type="EMBL" id="EGO00357.1"/>
    </source>
</evidence>
<dbReference type="EMBL" id="GL945479">
    <property type="protein sequence ID" value="EGO00357.1"/>
    <property type="molecule type" value="Genomic_DNA"/>
</dbReference>